<name>A0AAV8UB55_9ROSI</name>
<feature type="coiled-coil region" evidence="1">
    <location>
        <begin position="135"/>
        <end position="162"/>
    </location>
</feature>
<accession>A0AAV8UB55</accession>
<organism evidence="3 4">
    <name type="scientific">Erythroxylum novogranatense</name>
    <dbReference type="NCBI Taxonomy" id="1862640"/>
    <lineage>
        <taxon>Eukaryota</taxon>
        <taxon>Viridiplantae</taxon>
        <taxon>Streptophyta</taxon>
        <taxon>Embryophyta</taxon>
        <taxon>Tracheophyta</taxon>
        <taxon>Spermatophyta</taxon>
        <taxon>Magnoliopsida</taxon>
        <taxon>eudicotyledons</taxon>
        <taxon>Gunneridae</taxon>
        <taxon>Pentapetalae</taxon>
        <taxon>rosids</taxon>
        <taxon>fabids</taxon>
        <taxon>Malpighiales</taxon>
        <taxon>Erythroxylaceae</taxon>
        <taxon>Erythroxylum</taxon>
    </lineage>
</organism>
<dbReference type="PANTHER" id="PTHR33476:SF22">
    <property type="entry name" value="PROTEIN POLAR LOCALIZATION DURING ASYMMETRIC DIVISION AND REDISTRIBUTION"/>
    <property type="match status" value="1"/>
</dbReference>
<comment type="caution">
    <text evidence="3">The sequence shown here is derived from an EMBL/GenBank/DDBJ whole genome shotgun (WGS) entry which is preliminary data.</text>
</comment>
<sequence length="377" mass="43085">MSNNKSMNFPFPFKSPTQTRQSPLRIADILLADEDDDPVHLPMSGSAVKRRNSDCSSLIRRLCRFRRSVLKSKSKIKREEDRSELGDFTVHARPSEEESNRRNLVSGSSHSVEQRRGKEETCFNVGVGFVLLSLVAASKNELDKMMELRANMEALLRTLSEELHSKKDSFPREFEPNNNDVNDIVYPESTTDVPQGSDVLPESSPITTSYDELKQDDTMDILEGIDQLEAELEAEIERMQFQLDEERLYSQHSESEGTLSWQREDVDIVSASYSVSFGGEVIDPQEATEELHRGVPPRELERKLHELLETRQQEQIRELEAGLECINQKLYEKELEVSWWKDTAMLIAQHVPHSSRLATEGEHQLNKQPVKARSSTA</sequence>
<keyword evidence="4" id="KW-1185">Reference proteome</keyword>
<evidence type="ECO:0000313" key="4">
    <source>
        <dbReference type="Proteomes" id="UP001159364"/>
    </source>
</evidence>
<reference evidence="3 4" key="1">
    <citation type="submission" date="2021-09" db="EMBL/GenBank/DDBJ databases">
        <title>Genomic insights and catalytic innovation underlie evolution of tropane alkaloids biosynthesis.</title>
        <authorList>
            <person name="Wang Y.-J."/>
            <person name="Tian T."/>
            <person name="Huang J.-P."/>
            <person name="Huang S.-X."/>
        </authorList>
    </citation>
    <scope>NUCLEOTIDE SEQUENCE [LARGE SCALE GENOMIC DNA]</scope>
    <source>
        <strain evidence="3">KIB-2018</strain>
        <tissue evidence="3">Leaf</tissue>
    </source>
</reference>
<evidence type="ECO:0000256" key="2">
    <source>
        <dbReference type="SAM" id="MobiDB-lite"/>
    </source>
</evidence>
<dbReference type="Proteomes" id="UP001159364">
    <property type="component" value="Linkage Group LG01"/>
</dbReference>
<dbReference type="AlphaFoldDB" id="A0AAV8UB55"/>
<dbReference type="InterPro" id="IPR040348">
    <property type="entry name" value="POLAR-like"/>
</dbReference>
<feature type="region of interest" description="Disordered" evidence="2">
    <location>
        <begin position="81"/>
        <end position="113"/>
    </location>
</feature>
<dbReference type="GO" id="GO:0008356">
    <property type="term" value="P:asymmetric cell division"/>
    <property type="evidence" value="ECO:0007669"/>
    <property type="project" value="InterPro"/>
</dbReference>
<keyword evidence="1" id="KW-0175">Coiled coil</keyword>
<protein>
    <recommendedName>
        <fullName evidence="5">Protein POLAR LOCALIZATION DURING ASYMMETRIC DIVISION AND REDISTRIBUTION-like</fullName>
    </recommendedName>
</protein>
<evidence type="ECO:0000313" key="3">
    <source>
        <dbReference type="EMBL" id="KAJ8775399.1"/>
    </source>
</evidence>
<evidence type="ECO:0000256" key="1">
    <source>
        <dbReference type="SAM" id="Coils"/>
    </source>
</evidence>
<feature type="compositionally biased region" description="Polar residues" evidence="2">
    <location>
        <begin position="102"/>
        <end position="111"/>
    </location>
</feature>
<gene>
    <name evidence="3" type="ORF">K2173_023164</name>
</gene>
<evidence type="ECO:0008006" key="5">
    <source>
        <dbReference type="Google" id="ProtNLM"/>
    </source>
</evidence>
<dbReference type="PANTHER" id="PTHR33476">
    <property type="entry name" value="EMB|CAB62613.1"/>
    <property type="match status" value="1"/>
</dbReference>
<dbReference type="EMBL" id="JAIWQS010000001">
    <property type="protein sequence ID" value="KAJ8775399.1"/>
    <property type="molecule type" value="Genomic_DNA"/>
</dbReference>
<proteinExistence type="predicted"/>
<feature type="region of interest" description="Disordered" evidence="2">
    <location>
        <begin position="354"/>
        <end position="377"/>
    </location>
</feature>